<feature type="domain" description="4'-phosphopantetheinyl transferase" evidence="3">
    <location>
        <begin position="82"/>
        <end position="156"/>
    </location>
</feature>
<protein>
    <submittedName>
        <fullName evidence="4">4'-phosphopantetheinyl transferase superfamily protein</fullName>
    </submittedName>
</protein>
<dbReference type="GO" id="GO:0008897">
    <property type="term" value="F:holo-[acyl-carrier-protein] synthase activity"/>
    <property type="evidence" value="ECO:0007669"/>
    <property type="project" value="InterPro"/>
</dbReference>
<evidence type="ECO:0000256" key="2">
    <source>
        <dbReference type="ARBA" id="ARBA00022679"/>
    </source>
</evidence>
<evidence type="ECO:0000313" key="5">
    <source>
        <dbReference type="Proteomes" id="UP000824164"/>
    </source>
</evidence>
<dbReference type="Gene3D" id="3.90.470.20">
    <property type="entry name" value="4'-phosphopantetheinyl transferase domain"/>
    <property type="match status" value="1"/>
</dbReference>
<dbReference type="Pfam" id="PF01648">
    <property type="entry name" value="ACPS"/>
    <property type="match status" value="1"/>
</dbReference>
<reference evidence="4" key="1">
    <citation type="submission" date="2020-10" db="EMBL/GenBank/DDBJ databases">
        <authorList>
            <person name="Gilroy R."/>
        </authorList>
    </citation>
    <scope>NUCLEOTIDE SEQUENCE</scope>
    <source>
        <strain evidence="4">CHK187-14744</strain>
    </source>
</reference>
<comment type="caution">
    <text evidence="4">The sequence shown here is derived from an EMBL/GenBank/DDBJ whole genome shotgun (WGS) entry which is preliminary data.</text>
</comment>
<comment type="similarity">
    <text evidence="1">Belongs to the P-Pant transferase superfamily. Gsp/Sfp/HetI/AcpT family.</text>
</comment>
<sequence>MKDTVLIRIYHQREWDPEKEEKAILDTRRRYESLMGGCVWEGGWKVFRTAKGKPMFSGESDRFLSISHSGAFWACAISDQNVGLDIQKHQSGRYEAISRKWFHRNERDYLEQWGYDHFFDVWTAKESYVKYTGTGMDEHFGSFYTAGREGLEKKVRDETGGAVLTSVPFQTGYSMCLCTVNEPQVYTYMS</sequence>
<proteinExistence type="inferred from homology"/>
<evidence type="ECO:0000259" key="3">
    <source>
        <dbReference type="Pfam" id="PF01648"/>
    </source>
</evidence>
<dbReference type="PANTHER" id="PTHR12215">
    <property type="entry name" value="PHOSPHOPANTETHEINE TRANSFERASE"/>
    <property type="match status" value="1"/>
</dbReference>
<dbReference type="InterPro" id="IPR008278">
    <property type="entry name" value="4-PPantetheinyl_Trfase_dom"/>
</dbReference>
<dbReference type="PANTHER" id="PTHR12215:SF10">
    <property type="entry name" value="L-AMINOADIPATE-SEMIALDEHYDE DEHYDROGENASE-PHOSPHOPANTETHEINYL TRANSFERASE"/>
    <property type="match status" value="1"/>
</dbReference>
<dbReference type="AlphaFoldDB" id="A0A9D1HK17"/>
<gene>
    <name evidence="4" type="ORF">IAB63_10210</name>
</gene>
<keyword evidence="2 4" id="KW-0808">Transferase</keyword>
<organism evidence="4 5">
    <name type="scientific">Candidatus Onthocola gallistercoris</name>
    <dbReference type="NCBI Taxonomy" id="2840876"/>
    <lineage>
        <taxon>Bacteria</taxon>
        <taxon>Bacillati</taxon>
        <taxon>Bacillota</taxon>
        <taxon>Bacilli</taxon>
        <taxon>Candidatus Onthocola</taxon>
    </lineage>
</organism>
<dbReference type="EMBL" id="DVLT01000064">
    <property type="protein sequence ID" value="HIU03612.1"/>
    <property type="molecule type" value="Genomic_DNA"/>
</dbReference>
<name>A0A9D1HK17_9FIRM</name>
<dbReference type="InterPro" id="IPR050559">
    <property type="entry name" value="P-Pant_transferase_sf"/>
</dbReference>
<dbReference type="GO" id="GO:0005829">
    <property type="term" value="C:cytosol"/>
    <property type="evidence" value="ECO:0007669"/>
    <property type="project" value="TreeGrafter"/>
</dbReference>
<dbReference type="InterPro" id="IPR037143">
    <property type="entry name" value="4-PPantetheinyl_Trfase_dom_sf"/>
</dbReference>
<dbReference type="GO" id="GO:0000287">
    <property type="term" value="F:magnesium ion binding"/>
    <property type="evidence" value="ECO:0007669"/>
    <property type="project" value="InterPro"/>
</dbReference>
<dbReference type="Proteomes" id="UP000824164">
    <property type="component" value="Unassembled WGS sequence"/>
</dbReference>
<evidence type="ECO:0000313" key="4">
    <source>
        <dbReference type="EMBL" id="HIU03612.1"/>
    </source>
</evidence>
<evidence type="ECO:0000256" key="1">
    <source>
        <dbReference type="ARBA" id="ARBA00010990"/>
    </source>
</evidence>
<reference evidence="4" key="2">
    <citation type="journal article" date="2021" name="PeerJ">
        <title>Extensive microbial diversity within the chicken gut microbiome revealed by metagenomics and culture.</title>
        <authorList>
            <person name="Gilroy R."/>
            <person name="Ravi A."/>
            <person name="Getino M."/>
            <person name="Pursley I."/>
            <person name="Horton D.L."/>
            <person name="Alikhan N.F."/>
            <person name="Baker D."/>
            <person name="Gharbi K."/>
            <person name="Hall N."/>
            <person name="Watson M."/>
            <person name="Adriaenssens E.M."/>
            <person name="Foster-Nyarko E."/>
            <person name="Jarju S."/>
            <person name="Secka A."/>
            <person name="Antonio M."/>
            <person name="Oren A."/>
            <person name="Chaudhuri R.R."/>
            <person name="La Ragione R."/>
            <person name="Hildebrand F."/>
            <person name="Pallen M.J."/>
        </authorList>
    </citation>
    <scope>NUCLEOTIDE SEQUENCE</scope>
    <source>
        <strain evidence="4">CHK187-14744</strain>
    </source>
</reference>
<accession>A0A9D1HK17</accession>
<dbReference type="SUPFAM" id="SSF56214">
    <property type="entry name" value="4'-phosphopantetheinyl transferase"/>
    <property type="match status" value="2"/>
</dbReference>
<dbReference type="GO" id="GO:0019878">
    <property type="term" value="P:lysine biosynthetic process via aminoadipic acid"/>
    <property type="evidence" value="ECO:0007669"/>
    <property type="project" value="TreeGrafter"/>
</dbReference>